<dbReference type="EMBL" id="AP018694">
    <property type="protein sequence ID" value="BBE17569.1"/>
    <property type="molecule type" value="Genomic_DNA"/>
</dbReference>
<reference evidence="2" key="1">
    <citation type="journal article" date="2020" name="Int. J. Syst. Evol. Microbiol.">
        <title>Aquipluma nitroreducens gen. nov. sp. nov., a novel facultatively anaerobic bacterium isolated from a freshwater lake.</title>
        <authorList>
            <person name="Watanabe M."/>
            <person name="Kojima H."/>
            <person name="Fukui M."/>
        </authorList>
    </citation>
    <scope>NUCLEOTIDE SEQUENCE</scope>
    <source>
        <strain evidence="2">MeG22</strain>
    </source>
</reference>
<dbReference type="Proteomes" id="UP001193389">
    <property type="component" value="Chromosome"/>
</dbReference>
<evidence type="ECO:0000313" key="2">
    <source>
        <dbReference type="EMBL" id="BBE17569.1"/>
    </source>
</evidence>
<proteinExistence type="predicted"/>
<gene>
    <name evidence="2" type="ORF">AQPE_1725</name>
</gene>
<organism evidence="2 3">
    <name type="scientific">Aquipluma nitroreducens</name>
    <dbReference type="NCBI Taxonomy" id="2010828"/>
    <lineage>
        <taxon>Bacteria</taxon>
        <taxon>Pseudomonadati</taxon>
        <taxon>Bacteroidota</taxon>
        <taxon>Bacteroidia</taxon>
        <taxon>Marinilabiliales</taxon>
        <taxon>Prolixibacteraceae</taxon>
        <taxon>Aquipluma</taxon>
    </lineage>
</organism>
<evidence type="ECO:0000256" key="1">
    <source>
        <dbReference type="SAM" id="SignalP"/>
    </source>
</evidence>
<dbReference type="RefSeq" id="WP_318350553.1">
    <property type="nucleotide sequence ID" value="NZ_AP018694.1"/>
</dbReference>
<accession>A0A5K7S7Z3</accession>
<protein>
    <recommendedName>
        <fullName evidence="4">TonB-dependent receptor</fullName>
    </recommendedName>
</protein>
<keyword evidence="3" id="KW-1185">Reference proteome</keyword>
<name>A0A5K7S7Z3_9BACT</name>
<sequence>MNHVKLFILVFAFFCFSTAFGQEKRQIDSAAESVNNPVKTKIAANGSFKQPITIEIFSSKEKDNQNRAVVNGLTVKGVIVSSAVSSVGNLAGAGGGAAAASYAATGKAANGNIKITISQPETGDEASTFADEKGNFSVTLKHDTLHTIYVNGVEYGQIKLKTKHDTAKNSISNIR</sequence>
<feature type="signal peptide" evidence="1">
    <location>
        <begin position="1"/>
        <end position="21"/>
    </location>
</feature>
<dbReference type="AlphaFoldDB" id="A0A5K7S7Z3"/>
<dbReference type="KEGG" id="anf:AQPE_1725"/>
<feature type="chain" id="PRO_5024341752" description="TonB-dependent receptor" evidence="1">
    <location>
        <begin position="22"/>
        <end position="175"/>
    </location>
</feature>
<evidence type="ECO:0008006" key="4">
    <source>
        <dbReference type="Google" id="ProtNLM"/>
    </source>
</evidence>
<keyword evidence="1" id="KW-0732">Signal</keyword>
<evidence type="ECO:0000313" key="3">
    <source>
        <dbReference type="Proteomes" id="UP001193389"/>
    </source>
</evidence>